<comment type="caution">
    <text evidence="8">The sequence shown here is derived from an EMBL/GenBank/DDBJ whole genome shotgun (WGS) entry which is preliminary data.</text>
</comment>
<keyword evidence="6 7" id="KW-0413">Isomerase</keyword>
<dbReference type="PANTHER" id="PTHR43489:SF6">
    <property type="entry name" value="HYDROXYPYRUVATE ISOMERASE-RELATED"/>
    <property type="match status" value="1"/>
</dbReference>
<evidence type="ECO:0000256" key="2">
    <source>
        <dbReference type="ARBA" id="ARBA00002968"/>
    </source>
</evidence>
<dbReference type="InterPro" id="IPR050417">
    <property type="entry name" value="Sugar_Epim/Isomerase"/>
</dbReference>
<evidence type="ECO:0000256" key="7">
    <source>
        <dbReference type="PIRNR" id="PIRNR006241"/>
    </source>
</evidence>
<dbReference type="GO" id="GO:0046487">
    <property type="term" value="P:glyoxylate metabolic process"/>
    <property type="evidence" value="ECO:0007669"/>
    <property type="project" value="TreeGrafter"/>
</dbReference>
<evidence type="ECO:0000256" key="4">
    <source>
        <dbReference type="ARBA" id="ARBA00012570"/>
    </source>
</evidence>
<dbReference type="Proteomes" id="UP001152795">
    <property type="component" value="Unassembled WGS sequence"/>
</dbReference>
<organism evidence="8 9">
    <name type="scientific">Paramuricea clavata</name>
    <name type="common">Red gorgonian</name>
    <name type="synonym">Violescent sea-whip</name>
    <dbReference type="NCBI Taxonomy" id="317549"/>
    <lineage>
        <taxon>Eukaryota</taxon>
        <taxon>Metazoa</taxon>
        <taxon>Cnidaria</taxon>
        <taxon>Anthozoa</taxon>
        <taxon>Octocorallia</taxon>
        <taxon>Malacalcyonacea</taxon>
        <taxon>Plexauridae</taxon>
        <taxon>Paramuricea</taxon>
    </lineage>
</organism>
<dbReference type="SUPFAM" id="SSF51658">
    <property type="entry name" value="Xylose isomerase-like"/>
    <property type="match status" value="1"/>
</dbReference>
<evidence type="ECO:0000256" key="5">
    <source>
        <dbReference type="ARBA" id="ARBA00017985"/>
    </source>
</evidence>
<evidence type="ECO:0000256" key="6">
    <source>
        <dbReference type="ARBA" id="ARBA00023235"/>
    </source>
</evidence>
<evidence type="ECO:0000313" key="8">
    <source>
        <dbReference type="EMBL" id="CAB3980622.1"/>
    </source>
</evidence>
<evidence type="ECO:0000256" key="1">
    <source>
        <dbReference type="ARBA" id="ARBA00000476"/>
    </source>
</evidence>
<dbReference type="InterPro" id="IPR013022">
    <property type="entry name" value="Xyl_isomerase-like_TIM-brl"/>
</dbReference>
<accession>A0A7D9DAM2</accession>
<dbReference type="EC" id="5.3.1.22" evidence="4 7"/>
<dbReference type="FunFam" id="3.20.20.150:FF:000007">
    <property type="entry name" value="Hydroxypyruvate isomerase"/>
    <property type="match status" value="1"/>
</dbReference>
<comment type="catalytic activity">
    <reaction evidence="1 7">
        <text>3-hydroxypyruvate = 2-hydroxy-3-oxopropanoate</text>
        <dbReference type="Rhea" id="RHEA:11952"/>
        <dbReference type="ChEBI" id="CHEBI:17180"/>
        <dbReference type="ChEBI" id="CHEBI:57978"/>
        <dbReference type="EC" id="5.3.1.22"/>
    </reaction>
</comment>
<dbReference type="EMBL" id="CACRXK020000307">
    <property type="protein sequence ID" value="CAB3980622.1"/>
    <property type="molecule type" value="Genomic_DNA"/>
</dbReference>
<dbReference type="PANTHER" id="PTHR43489">
    <property type="entry name" value="ISOMERASE"/>
    <property type="match status" value="1"/>
</dbReference>
<dbReference type="GO" id="GO:0008903">
    <property type="term" value="F:hydroxypyruvate isomerase activity"/>
    <property type="evidence" value="ECO:0007669"/>
    <property type="project" value="UniProtKB-EC"/>
</dbReference>
<dbReference type="OrthoDB" id="4214675at2759"/>
<evidence type="ECO:0000256" key="3">
    <source>
        <dbReference type="ARBA" id="ARBA00005962"/>
    </source>
</evidence>
<dbReference type="Gene3D" id="3.20.20.150">
    <property type="entry name" value="Divalent-metal-dependent TIM barrel enzymes"/>
    <property type="match status" value="1"/>
</dbReference>
<dbReference type="Pfam" id="PF01261">
    <property type="entry name" value="AP_endonuc_2"/>
    <property type="match status" value="1"/>
</dbReference>
<gene>
    <name evidence="8" type="ORF">PACLA_8A075073</name>
</gene>
<name>A0A7D9DAM2_PARCT</name>
<sequence>MFKEWLNFIDRYKAASEAGFKAVESGEEIFQYSVEEIIKAKSEANVEQVVIVGYGGPRDGLAAMPSKETEFRQSFTKSLNYALALKCRKIHVCSGVMTSVDGQEVPYSSYEETYIKNLRYCSEEVRKVGLKILIEPISTIPGYFLTNTTQAIEILKKLNCDNVEMEFDFFHAQRTHGNLTKTLKENLKYIGHIQVSQVPDRGEPSSSGEINYQYIFQLLQDLGYNQWIGCEYNPQGKTEDGLKWIEDYGLEF</sequence>
<evidence type="ECO:0000313" key="9">
    <source>
        <dbReference type="Proteomes" id="UP001152795"/>
    </source>
</evidence>
<proteinExistence type="inferred from homology"/>
<dbReference type="InterPro" id="IPR036237">
    <property type="entry name" value="Xyl_isomerase-like_sf"/>
</dbReference>
<protein>
    <recommendedName>
        <fullName evidence="5 7">Putative hydroxypyruvate isomerase</fullName>
        <ecNumber evidence="4 7">5.3.1.22</ecNumber>
    </recommendedName>
</protein>
<comment type="similarity">
    <text evidence="3 7">Belongs to the hyi family.</text>
</comment>
<keyword evidence="9" id="KW-1185">Reference proteome</keyword>
<reference evidence="8" key="1">
    <citation type="submission" date="2020-04" db="EMBL/GenBank/DDBJ databases">
        <authorList>
            <person name="Alioto T."/>
            <person name="Alioto T."/>
            <person name="Gomez Garrido J."/>
        </authorList>
    </citation>
    <scope>NUCLEOTIDE SEQUENCE</scope>
    <source>
        <strain evidence="8">A484AB</strain>
    </source>
</reference>
<comment type="function">
    <text evidence="2 7">Catalyzes the reversible isomerization between hydroxypyruvate and 2-hydroxy-3-oxopropanoate (also termed tartronate semialdehyde).</text>
</comment>
<dbReference type="AlphaFoldDB" id="A0A7D9DAM2"/>
<dbReference type="InterPro" id="IPR026040">
    <property type="entry name" value="HyI-like"/>
</dbReference>
<dbReference type="PIRSF" id="PIRSF006241">
    <property type="entry name" value="HyI"/>
    <property type="match status" value="1"/>
</dbReference>